<dbReference type="InterPro" id="IPR050266">
    <property type="entry name" value="AB_hydrolase_sf"/>
</dbReference>
<dbReference type="GO" id="GO:0016020">
    <property type="term" value="C:membrane"/>
    <property type="evidence" value="ECO:0007669"/>
    <property type="project" value="TreeGrafter"/>
</dbReference>
<dbReference type="RefSeq" id="WP_220197644.1">
    <property type="nucleotide sequence ID" value="NZ_BNJF01000004.1"/>
</dbReference>
<comment type="caution">
    <text evidence="3">The sequence shown here is derived from an EMBL/GenBank/DDBJ whole genome shotgun (WGS) entry which is preliminary data.</text>
</comment>
<evidence type="ECO:0000313" key="3">
    <source>
        <dbReference type="EMBL" id="GHO48435.1"/>
    </source>
</evidence>
<feature type="domain" description="AB hydrolase-1" evidence="2">
    <location>
        <begin position="29"/>
        <end position="143"/>
    </location>
</feature>
<organism evidence="3 4">
    <name type="scientific">Ktedonospora formicarum</name>
    <dbReference type="NCBI Taxonomy" id="2778364"/>
    <lineage>
        <taxon>Bacteria</taxon>
        <taxon>Bacillati</taxon>
        <taxon>Chloroflexota</taxon>
        <taxon>Ktedonobacteria</taxon>
        <taxon>Ktedonobacterales</taxon>
        <taxon>Ktedonobacteraceae</taxon>
        <taxon>Ktedonospora</taxon>
    </lineage>
</organism>
<dbReference type="InterPro" id="IPR000073">
    <property type="entry name" value="AB_hydrolase_1"/>
</dbReference>
<dbReference type="InterPro" id="IPR000639">
    <property type="entry name" value="Epox_hydrolase-like"/>
</dbReference>
<dbReference type="GO" id="GO:0016787">
    <property type="term" value="F:hydrolase activity"/>
    <property type="evidence" value="ECO:0007669"/>
    <property type="project" value="UniProtKB-KW"/>
</dbReference>
<evidence type="ECO:0000256" key="1">
    <source>
        <dbReference type="ARBA" id="ARBA00022801"/>
    </source>
</evidence>
<accession>A0A8J3I7T8</accession>
<dbReference type="Proteomes" id="UP000612362">
    <property type="component" value="Unassembled WGS sequence"/>
</dbReference>
<dbReference type="SUPFAM" id="SSF53474">
    <property type="entry name" value="alpha/beta-Hydrolases"/>
    <property type="match status" value="1"/>
</dbReference>
<dbReference type="InterPro" id="IPR029058">
    <property type="entry name" value="AB_hydrolase_fold"/>
</dbReference>
<reference evidence="3" key="1">
    <citation type="submission" date="2020-10" db="EMBL/GenBank/DDBJ databases">
        <title>Taxonomic study of unclassified bacteria belonging to the class Ktedonobacteria.</title>
        <authorList>
            <person name="Yabe S."/>
            <person name="Wang C.M."/>
            <person name="Zheng Y."/>
            <person name="Sakai Y."/>
            <person name="Cavaletti L."/>
            <person name="Monciardini P."/>
            <person name="Donadio S."/>
        </authorList>
    </citation>
    <scope>NUCLEOTIDE SEQUENCE</scope>
    <source>
        <strain evidence="3">SOSP1-1</strain>
    </source>
</reference>
<dbReference type="Gene3D" id="3.40.50.1820">
    <property type="entry name" value="alpha/beta hydrolase"/>
    <property type="match status" value="1"/>
</dbReference>
<dbReference type="PRINTS" id="PR00111">
    <property type="entry name" value="ABHYDROLASE"/>
</dbReference>
<dbReference type="PRINTS" id="PR00412">
    <property type="entry name" value="EPOXHYDRLASE"/>
</dbReference>
<proteinExistence type="predicted"/>
<sequence>MLTEPLKNGLIACDDVNLHYVEWGQEGTPIVFLHGLTANAMCFQSFADVLAPSYRVIAYDLRGRGDSDKPSTGYSVPQHARDLLALLDALQLDRPIIVGHSLGALIALYFAAHYPEKLSKLVLIDAGAKLPWKDASEMPLWLTAAISRLGISIPSYQEYLDRLKQAPYLGPYWNPYIDLYFEHDIRIEPNGSVRSKAFAQGIREESQNYPQAEPEAQWANVQAPTLLLRAGQGLTSESDQLLSEADAHQIRDSIANCQYINYPTLNHYIIIFGVDPAPAEAIQRFIEQGKAS</sequence>
<dbReference type="PANTHER" id="PTHR43798">
    <property type="entry name" value="MONOACYLGLYCEROL LIPASE"/>
    <property type="match status" value="1"/>
</dbReference>
<name>A0A8J3I7T8_9CHLR</name>
<dbReference type="EMBL" id="BNJF01000004">
    <property type="protein sequence ID" value="GHO48435.1"/>
    <property type="molecule type" value="Genomic_DNA"/>
</dbReference>
<keyword evidence="4" id="KW-1185">Reference proteome</keyword>
<evidence type="ECO:0000259" key="2">
    <source>
        <dbReference type="Pfam" id="PF00561"/>
    </source>
</evidence>
<dbReference type="Pfam" id="PF00561">
    <property type="entry name" value="Abhydrolase_1"/>
    <property type="match status" value="1"/>
</dbReference>
<dbReference type="PANTHER" id="PTHR43798:SF31">
    <property type="entry name" value="AB HYDROLASE SUPERFAMILY PROTEIN YCLE"/>
    <property type="match status" value="1"/>
</dbReference>
<protein>
    <submittedName>
        <fullName evidence="3">Alpha/beta hydrolase</fullName>
    </submittedName>
</protein>
<dbReference type="AlphaFoldDB" id="A0A8J3I7T8"/>
<evidence type="ECO:0000313" key="4">
    <source>
        <dbReference type="Proteomes" id="UP000612362"/>
    </source>
</evidence>
<keyword evidence="1 3" id="KW-0378">Hydrolase</keyword>
<gene>
    <name evidence="3" type="ORF">KSX_65980</name>
</gene>